<dbReference type="Gene3D" id="3.20.20.105">
    <property type="entry name" value="Queuine tRNA-ribosyltransferase-like"/>
    <property type="match status" value="1"/>
</dbReference>
<evidence type="ECO:0000256" key="1">
    <source>
        <dbReference type="ARBA" id="ARBA00005030"/>
    </source>
</evidence>
<dbReference type="InterPro" id="IPR036895">
    <property type="entry name" value="Uracil-DNA_glycosylase-like_sf"/>
</dbReference>
<dbReference type="PANTHER" id="PTHR46499">
    <property type="entry name" value="QUEUINE TRNA-RIBOSYLTRANSFERASE"/>
    <property type="match status" value="1"/>
</dbReference>
<reference evidence="6" key="1">
    <citation type="submission" date="2022-09" db="EMBL/GenBank/DDBJ databases">
        <title>Actin cytoskeleton and complex cell architecture in an #Asgard archaeon.</title>
        <authorList>
            <person name="Ponce Toledo R.I."/>
            <person name="Schleper C."/>
            <person name="Rodrigues Oliveira T."/>
            <person name="Wollweber F."/>
            <person name="Xu J."/>
            <person name="Rittmann S."/>
            <person name="Klingl A."/>
            <person name="Pilhofer M."/>
        </authorList>
    </citation>
    <scope>NUCLEOTIDE SEQUENCE</scope>
    <source>
        <strain evidence="6">B-35</strain>
    </source>
</reference>
<dbReference type="InterPro" id="IPR040777">
    <property type="entry name" value="DUF5591"/>
</dbReference>
<evidence type="ECO:0000313" key="7">
    <source>
        <dbReference type="Proteomes" id="UP001208689"/>
    </source>
</evidence>
<keyword evidence="7" id="KW-1185">Reference proteome</keyword>
<feature type="domain" description="DUF5591" evidence="5">
    <location>
        <begin position="378"/>
        <end position="523"/>
    </location>
</feature>
<proteinExistence type="inferred from homology"/>
<dbReference type="InterPro" id="IPR015947">
    <property type="entry name" value="PUA-like_sf"/>
</dbReference>
<keyword evidence="3" id="KW-0819">tRNA processing</keyword>
<protein>
    <recommendedName>
        <fullName evidence="8">PUA domain-containing protein</fullName>
    </recommendedName>
</protein>
<dbReference type="SUPFAM" id="SSF51713">
    <property type="entry name" value="tRNA-guanine transglycosylase"/>
    <property type="match status" value="1"/>
</dbReference>
<sequence length="746" mass="85349">MKKTRFEIKKQMGLTRKGRITFGEKSFSTPNLIFPTNQNLINKIDPSTILLPDNIIGYHIEDPLHILDETTPKNLKSDCTLIAHQTDLFTTSNEIFGIPKSLNALFEDPLQELENIPILSEIYPNTNTNRYLNYEVKSLEHRLKLYSEVLFSKAKDQKFIMEFNFKQEKEFLPLIIEWINENITHILGIQLSNLFKNLMNATDILHWIFTLKQKIPSDLIWILGGQIFPQDYALALYLGFDLIDARTIFQWSMKGMYIGSNSRQWIRELQHPLCSCNFCSNLYPLMPIHGELAIETQSNIFNHNLLEMVGEFRRIHQYFTDATFRTYLEAKIHSSPLAGSLLKLIDVNYAAEINSRYPLINTHPVMCIGSESYTRPEISNFINRVKKEVTPSRAYPMAIILPCSAKKPYSQSKSHQRFQKTIKRATGKYYTELHQIIITSPTGVIPRELERVFPAAHYDIPVTGSWDETEIRSTGEALASWILKYPAFQIPSRTQQDESMKIIAHLSGGYKLACQYAETLIQKTHPKFTFHYTIDGNTHGGASSDSTLSILQEWLQKNRTLLEKNYPQSKAERMTRLTEDEIIIRATFDYQFGKGAGDLISDRGAVMIKGRWPQFNEVYVYDGAGKLLVGRYYMDSGLFKLAPLGAELLLDHNRNFVKINEEDLRGTTVFKPILASLDETAHPDDDVVVIDKNGEYLGVGELNSSPQDILSALHGKVCKMRKKIKRKKKGTPSADLALLKEIEGDD</sequence>
<dbReference type="SUPFAM" id="SSF88697">
    <property type="entry name" value="PUA domain-like"/>
    <property type="match status" value="1"/>
</dbReference>
<gene>
    <name evidence="6" type="ORF">NEF87_001172</name>
</gene>
<name>A0ABY6HR66_9ARCH</name>
<evidence type="ECO:0008006" key="8">
    <source>
        <dbReference type="Google" id="ProtNLM"/>
    </source>
</evidence>
<comment type="pathway">
    <text evidence="1">tRNA modification; archaeosine-tRNA biosynthesis.</text>
</comment>
<dbReference type="InterPro" id="IPR036511">
    <property type="entry name" value="TGT-like_sf"/>
</dbReference>
<dbReference type="InterPro" id="IPR002478">
    <property type="entry name" value="PUA"/>
</dbReference>
<dbReference type="SUPFAM" id="SSF52141">
    <property type="entry name" value="Uracil-DNA glycosylase-like"/>
    <property type="match status" value="1"/>
</dbReference>
<evidence type="ECO:0000313" key="6">
    <source>
        <dbReference type="EMBL" id="UYP44887.1"/>
    </source>
</evidence>
<dbReference type="Pfam" id="PF17884">
    <property type="entry name" value="DUF5591"/>
    <property type="match status" value="1"/>
</dbReference>
<dbReference type="Proteomes" id="UP001208689">
    <property type="component" value="Chromosome"/>
</dbReference>
<dbReference type="Gene3D" id="3.40.50.10630">
    <property type="entry name" value="Uracil-DNA glycosylase-like"/>
    <property type="match status" value="1"/>
</dbReference>
<accession>A0ABY6HR66</accession>
<dbReference type="Gene3D" id="3.10.450.90">
    <property type="entry name" value="ArcTGT, C2 domain"/>
    <property type="match status" value="1"/>
</dbReference>
<dbReference type="Pfam" id="PF01472">
    <property type="entry name" value="PUA"/>
    <property type="match status" value="1"/>
</dbReference>
<dbReference type="Gene3D" id="2.30.130.10">
    <property type="entry name" value="PUA domain"/>
    <property type="match status" value="1"/>
</dbReference>
<evidence type="ECO:0000256" key="3">
    <source>
        <dbReference type="ARBA" id="ARBA00022694"/>
    </source>
</evidence>
<dbReference type="InterPro" id="IPR036974">
    <property type="entry name" value="PUA_sf"/>
</dbReference>
<dbReference type="CDD" id="cd07953">
    <property type="entry name" value="PUA"/>
    <property type="match status" value="1"/>
</dbReference>
<evidence type="ECO:0000259" key="4">
    <source>
        <dbReference type="Pfam" id="PF01472"/>
    </source>
</evidence>
<comment type="similarity">
    <text evidence="2">Belongs to the archaeosine synthase type 1 family.</text>
</comment>
<evidence type="ECO:0000259" key="5">
    <source>
        <dbReference type="Pfam" id="PF17884"/>
    </source>
</evidence>
<dbReference type="PROSITE" id="PS50890">
    <property type="entry name" value="PUA"/>
    <property type="match status" value="1"/>
</dbReference>
<evidence type="ECO:0000256" key="2">
    <source>
        <dbReference type="ARBA" id="ARBA00008906"/>
    </source>
</evidence>
<feature type="domain" description="PUA" evidence="4">
    <location>
        <begin position="665"/>
        <end position="723"/>
    </location>
</feature>
<dbReference type="InterPro" id="IPR050076">
    <property type="entry name" value="ArchSynthase1/Queuine_TRR"/>
</dbReference>
<dbReference type="SUPFAM" id="SSF88802">
    <property type="entry name" value="Pre-PUA domain"/>
    <property type="match status" value="1"/>
</dbReference>
<organism evidence="6 7">
    <name type="scientific">Candidatus Lokiarchaeum ossiferum</name>
    <dbReference type="NCBI Taxonomy" id="2951803"/>
    <lineage>
        <taxon>Archaea</taxon>
        <taxon>Promethearchaeati</taxon>
        <taxon>Promethearchaeota</taxon>
        <taxon>Promethearchaeia</taxon>
        <taxon>Promethearchaeales</taxon>
        <taxon>Promethearchaeaceae</taxon>
        <taxon>Candidatus Lokiarchaeum</taxon>
    </lineage>
</organism>
<dbReference type="EMBL" id="CP104013">
    <property type="protein sequence ID" value="UYP44887.1"/>
    <property type="molecule type" value="Genomic_DNA"/>
</dbReference>
<dbReference type="InterPro" id="IPR038250">
    <property type="entry name" value="TGT_C2_sf"/>
</dbReference>
<dbReference type="PANTHER" id="PTHR46499:SF2">
    <property type="entry name" value="ARCHAEOSINE SYNTHASE"/>
    <property type="match status" value="1"/>
</dbReference>